<feature type="region of interest" description="Disordered" evidence="9">
    <location>
        <begin position="1"/>
        <end position="26"/>
    </location>
</feature>
<keyword evidence="7 8" id="KW-0472">Membrane</keyword>
<evidence type="ECO:0000256" key="6">
    <source>
        <dbReference type="ARBA" id="ARBA00022989"/>
    </source>
</evidence>
<dbReference type="Proteomes" id="UP000436088">
    <property type="component" value="Unassembled WGS sequence"/>
</dbReference>
<organism evidence="11 12">
    <name type="scientific">Hibiscus syriacus</name>
    <name type="common">Rose of Sharon</name>
    <dbReference type="NCBI Taxonomy" id="106335"/>
    <lineage>
        <taxon>Eukaryota</taxon>
        <taxon>Viridiplantae</taxon>
        <taxon>Streptophyta</taxon>
        <taxon>Embryophyta</taxon>
        <taxon>Tracheophyta</taxon>
        <taxon>Spermatophyta</taxon>
        <taxon>Magnoliopsida</taxon>
        <taxon>eudicotyledons</taxon>
        <taxon>Gunneridae</taxon>
        <taxon>Pentapetalae</taxon>
        <taxon>rosids</taxon>
        <taxon>malvids</taxon>
        <taxon>Malvales</taxon>
        <taxon>Malvaceae</taxon>
        <taxon>Malvoideae</taxon>
        <taxon>Hibiscus</taxon>
    </lineage>
</organism>
<accession>A0A6A2WLT4</accession>
<feature type="domain" description="Casparian strip membrane protein" evidence="10">
    <location>
        <begin position="46"/>
        <end position="131"/>
    </location>
</feature>
<evidence type="ECO:0000256" key="8">
    <source>
        <dbReference type="RuleBase" id="RU361233"/>
    </source>
</evidence>
<keyword evidence="5 8" id="KW-0812">Transmembrane</keyword>
<evidence type="ECO:0000256" key="7">
    <source>
        <dbReference type="ARBA" id="ARBA00023136"/>
    </source>
</evidence>
<name>A0A6A2WLT4_HIBSY</name>
<dbReference type="PANTHER" id="PTHR33573:SF57">
    <property type="entry name" value="CASP-LIKE PROTEIN 4B1"/>
    <property type="match status" value="1"/>
</dbReference>
<dbReference type="Pfam" id="PF04535">
    <property type="entry name" value="CASP_dom"/>
    <property type="match status" value="1"/>
</dbReference>
<evidence type="ECO:0000256" key="4">
    <source>
        <dbReference type="ARBA" id="ARBA00022475"/>
    </source>
</evidence>
<dbReference type="PANTHER" id="PTHR33573">
    <property type="entry name" value="CASP-LIKE PROTEIN 4A4"/>
    <property type="match status" value="1"/>
</dbReference>
<proteinExistence type="inferred from homology"/>
<keyword evidence="12" id="KW-1185">Reference proteome</keyword>
<comment type="subcellular location">
    <subcellularLocation>
        <location evidence="1 8">Cell membrane</location>
        <topology evidence="1 8">Multi-pass membrane protein</topology>
    </subcellularLocation>
</comment>
<comment type="caution">
    <text evidence="8">Lacks conserved residue(s) required for the propagation of feature annotation.</text>
</comment>
<evidence type="ECO:0000256" key="9">
    <source>
        <dbReference type="SAM" id="MobiDB-lite"/>
    </source>
</evidence>
<comment type="subunit">
    <text evidence="3 8">Homodimer and heterodimers.</text>
</comment>
<evidence type="ECO:0000256" key="2">
    <source>
        <dbReference type="ARBA" id="ARBA00007651"/>
    </source>
</evidence>
<evidence type="ECO:0000313" key="11">
    <source>
        <dbReference type="EMBL" id="KAE8661022.1"/>
    </source>
</evidence>
<dbReference type="AlphaFoldDB" id="A0A6A2WLT4"/>
<evidence type="ECO:0000313" key="12">
    <source>
        <dbReference type="Proteomes" id="UP000436088"/>
    </source>
</evidence>
<sequence>MTIFLEPTHKTDASLPTAAAEVETPTPGVGSGVSSISRRWKRDELLKKVSLIARGFAFFLSLLSFIITASNKHGDWQNFDNYEEYRYLLAIAILSTLYTGVQALRHVNALWNAMQILDQRISAMVDFVGDQPKLICDVPKEHGIPIAAAFHCNIDGSFDDRGGGILVDIIGICGDSDDKQDETGGRQHFYRFLSFGDQCIFLCLPIAGNISPDFGL</sequence>
<evidence type="ECO:0000256" key="3">
    <source>
        <dbReference type="ARBA" id="ARBA00011489"/>
    </source>
</evidence>
<reference evidence="11" key="1">
    <citation type="submission" date="2019-09" db="EMBL/GenBank/DDBJ databases">
        <title>Draft genome information of white flower Hibiscus syriacus.</title>
        <authorList>
            <person name="Kim Y.-M."/>
        </authorList>
    </citation>
    <scope>NUCLEOTIDE SEQUENCE [LARGE SCALE GENOMIC DNA]</scope>
    <source>
        <strain evidence="11">YM2019G1</strain>
    </source>
</reference>
<protein>
    <recommendedName>
        <fullName evidence="8">CASP-like protein</fullName>
    </recommendedName>
</protein>
<feature type="transmembrane region" description="Helical" evidence="8">
    <location>
        <begin position="87"/>
        <end position="104"/>
    </location>
</feature>
<dbReference type="InterPro" id="IPR006702">
    <property type="entry name" value="CASP_dom"/>
</dbReference>
<dbReference type="EMBL" id="VEPZ02001727">
    <property type="protein sequence ID" value="KAE8661022.1"/>
    <property type="molecule type" value="Genomic_DNA"/>
</dbReference>
<comment type="caution">
    <text evidence="11">The sequence shown here is derived from an EMBL/GenBank/DDBJ whole genome shotgun (WGS) entry which is preliminary data.</text>
</comment>
<keyword evidence="6 8" id="KW-1133">Transmembrane helix</keyword>
<dbReference type="GO" id="GO:0005886">
    <property type="term" value="C:plasma membrane"/>
    <property type="evidence" value="ECO:0007669"/>
    <property type="project" value="UniProtKB-SubCell"/>
</dbReference>
<evidence type="ECO:0000256" key="5">
    <source>
        <dbReference type="ARBA" id="ARBA00022692"/>
    </source>
</evidence>
<evidence type="ECO:0000256" key="1">
    <source>
        <dbReference type="ARBA" id="ARBA00004651"/>
    </source>
</evidence>
<gene>
    <name evidence="11" type="ORF">F3Y22_tig00116943pilonHSYRG00021</name>
</gene>
<feature type="transmembrane region" description="Helical" evidence="8">
    <location>
        <begin position="49"/>
        <end position="67"/>
    </location>
</feature>
<keyword evidence="4 8" id="KW-1003">Cell membrane</keyword>
<evidence type="ECO:0000259" key="10">
    <source>
        <dbReference type="Pfam" id="PF04535"/>
    </source>
</evidence>
<comment type="similarity">
    <text evidence="2 8">Belongs to the Casparian strip membrane proteins (CASP) family.</text>
</comment>